<dbReference type="PRINTS" id="PR00032">
    <property type="entry name" value="HTHARAC"/>
</dbReference>
<dbReference type="InterPro" id="IPR050908">
    <property type="entry name" value="SmbC-like"/>
</dbReference>
<evidence type="ECO:0000256" key="2">
    <source>
        <dbReference type="ARBA" id="ARBA00023125"/>
    </source>
</evidence>
<proteinExistence type="predicted"/>
<dbReference type="Gene3D" id="3.20.80.10">
    <property type="entry name" value="Regulatory factor, effector binding domain"/>
    <property type="match status" value="1"/>
</dbReference>
<evidence type="ECO:0000313" key="6">
    <source>
        <dbReference type="Proteomes" id="UP000216101"/>
    </source>
</evidence>
<gene>
    <name evidence="5" type="ORF">CBP51_09120</name>
</gene>
<accession>A0A266QCQ2</accession>
<dbReference type="SUPFAM" id="SSF46689">
    <property type="entry name" value="Homeodomain-like"/>
    <property type="match status" value="2"/>
</dbReference>
<reference evidence="6" key="1">
    <citation type="submission" date="2017-05" db="EMBL/GenBank/DDBJ databases">
        <authorList>
            <person name="Barney B.M."/>
        </authorList>
    </citation>
    <scope>NUCLEOTIDE SEQUENCE [LARGE SCALE GENOMIC DNA]</scope>
    <source>
        <strain evidence="6">PSBB022</strain>
    </source>
</reference>
<evidence type="ECO:0000313" key="5">
    <source>
        <dbReference type="EMBL" id="OZY87129.1"/>
    </source>
</evidence>
<evidence type="ECO:0000256" key="3">
    <source>
        <dbReference type="ARBA" id="ARBA00023163"/>
    </source>
</evidence>
<dbReference type="InterPro" id="IPR018060">
    <property type="entry name" value="HTH_AraC"/>
</dbReference>
<dbReference type="Pfam" id="PF12833">
    <property type="entry name" value="HTH_18"/>
    <property type="match status" value="1"/>
</dbReference>
<keyword evidence="6" id="KW-1185">Reference proteome</keyword>
<feature type="domain" description="HTH araC/xylS-type" evidence="4">
    <location>
        <begin position="14"/>
        <end position="113"/>
    </location>
</feature>
<dbReference type="Gene3D" id="1.10.10.60">
    <property type="entry name" value="Homeodomain-like"/>
    <property type="match status" value="2"/>
</dbReference>
<dbReference type="SUPFAM" id="SSF55136">
    <property type="entry name" value="Probable bacterial effector-binding domain"/>
    <property type="match status" value="1"/>
</dbReference>
<dbReference type="EMBL" id="NHNI01000001">
    <property type="protein sequence ID" value="OZY87129.1"/>
    <property type="molecule type" value="Genomic_DNA"/>
</dbReference>
<dbReference type="PANTHER" id="PTHR40055:SF1">
    <property type="entry name" value="TRANSCRIPTIONAL REGULATOR YGIV-RELATED"/>
    <property type="match status" value="1"/>
</dbReference>
<dbReference type="InterPro" id="IPR020449">
    <property type="entry name" value="Tscrpt_reg_AraC-type_HTH"/>
</dbReference>
<dbReference type="GO" id="GO:0043565">
    <property type="term" value="F:sequence-specific DNA binding"/>
    <property type="evidence" value="ECO:0007669"/>
    <property type="project" value="InterPro"/>
</dbReference>
<evidence type="ECO:0000259" key="4">
    <source>
        <dbReference type="PROSITE" id="PS01124"/>
    </source>
</evidence>
<comment type="caution">
    <text evidence="5">The sequence shown here is derived from an EMBL/GenBank/DDBJ whole genome shotgun (WGS) entry which is preliminary data.</text>
</comment>
<dbReference type="SMART" id="SM00342">
    <property type="entry name" value="HTH_ARAC"/>
    <property type="match status" value="1"/>
</dbReference>
<dbReference type="Pfam" id="PF06445">
    <property type="entry name" value="GyrI-like"/>
    <property type="match status" value="1"/>
</dbReference>
<dbReference type="SMART" id="SM00871">
    <property type="entry name" value="AraC_E_bind"/>
    <property type="match status" value="1"/>
</dbReference>
<dbReference type="RefSeq" id="WP_094984610.1">
    <property type="nucleotide sequence ID" value="NZ_NHNI01000001.1"/>
</dbReference>
<dbReference type="AlphaFoldDB" id="A0A266QCQ2"/>
<keyword evidence="1" id="KW-0805">Transcription regulation</keyword>
<sequence length="289" mass="33605">MRNNPTNHYDKRIARVCEYINQNLNEDLTLERMSDVAAFSKYHFHRVFVAYTGMSVTRFIQLTRLKRASYRLAFESEKRIIDIALEAGFESPEAFARAFKRTFDQSPSDFRAEPQWPEWHLRFQFQPKSYGAMPMNVNVIQFEPTKVALLEHLGAPEKVLETAAIFIAWRKATGLSPVKTSKTFGIPYSDPKITEPEKFRWDVCGTIDTDVQENDYGVKTSLIPGGKCAVIRHTGSHDNLDTSIYAFYREWLPNSGEEIRDYPCFFHYINFIHEVDECDLLTDIYFPLK</sequence>
<keyword evidence="3" id="KW-0804">Transcription</keyword>
<dbReference type="InterPro" id="IPR018062">
    <property type="entry name" value="HTH_AraC-typ_CS"/>
</dbReference>
<keyword evidence="2" id="KW-0238">DNA-binding</keyword>
<dbReference type="GO" id="GO:0003700">
    <property type="term" value="F:DNA-binding transcription factor activity"/>
    <property type="evidence" value="ECO:0007669"/>
    <property type="project" value="InterPro"/>
</dbReference>
<dbReference type="PROSITE" id="PS00041">
    <property type="entry name" value="HTH_ARAC_FAMILY_1"/>
    <property type="match status" value="1"/>
</dbReference>
<dbReference type="InterPro" id="IPR029442">
    <property type="entry name" value="GyrI-like"/>
</dbReference>
<evidence type="ECO:0000256" key="1">
    <source>
        <dbReference type="ARBA" id="ARBA00023015"/>
    </source>
</evidence>
<name>A0A266QCQ2_9GAMM</name>
<dbReference type="InterPro" id="IPR011256">
    <property type="entry name" value="Reg_factor_effector_dom_sf"/>
</dbReference>
<dbReference type="PROSITE" id="PS01124">
    <property type="entry name" value="HTH_ARAC_FAMILY_2"/>
    <property type="match status" value="1"/>
</dbReference>
<dbReference type="InterPro" id="IPR010499">
    <property type="entry name" value="AraC_E-bd"/>
</dbReference>
<dbReference type="Proteomes" id="UP000216101">
    <property type="component" value="Unassembled WGS sequence"/>
</dbReference>
<dbReference type="InterPro" id="IPR009057">
    <property type="entry name" value="Homeodomain-like_sf"/>
</dbReference>
<organism evidence="5 6">
    <name type="scientific">Cellvibrio mixtus</name>
    <dbReference type="NCBI Taxonomy" id="39650"/>
    <lineage>
        <taxon>Bacteria</taxon>
        <taxon>Pseudomonadati</taxon>
        <taxon>Pseudomonadota</taxon>
        <taxon>Gammaproteobacteria</taxon>
        <taxon>Cellvibrionales</taxon>
        <taxon>Cellvibrionaceae</taxon>
        <taxon>Cellvibrio</taxon>
    </lineage>
</organism>
<protein>
    <submittedName>
        <fullName evidence="5">AraC family transcriptional regulator</fullName>
    </submittedName>
</protein>
<dbReference type="PANTHER" id="PTHR40055">
    <property type="entry name" value="TRANSCRIPTIONAL REGULATOR YGIV-RELATED"/>
    <property type="match status" value="1"/>
</dbReference>